<dbReference type="InterPro" id="IPR027815">
    <property type="entry name" value="CSC1/OSCA1-like_cyt"/>
</dbReference>
<feature type="compositionally biased region" description="Basic and acidic residues" evidence="7">
    <location>
        <begin position="301"/>
        <end position="318"/>
    </location>
</feature>
<feature type="transmembrane region" description="Helical" evidence="8">
    <location>
        <begin position="618"/>
        <end position="648"/>
    </location>
</feature>
<proteinExistence type="inferred from homology"/>
<dbReference type="GO" id="GO:0005886">
    <property type="term" value="C:plasma membrane"/>
    <property type="evidence" value="ECO:0007669"/>
    <property type="project" value="TreeGrafter"/>
</dbReference>
<sequence>MDVLKDDARDKCGGEEYLKPGSTNITVQLGLSLILGVSAFVAFCILRPRWSTLYAARKRRLDPNIGLPTLPDTFLGWIPGLYRVTEEQVLASAGLDAFVFLSFFKMAIRLFAVMAFFAYAVLWPVNHHYMDWNTKPPSDNTSSTYHPIDTTTYDDSTGGFNPYTTRSGDANDPLTIEFGGQGNNAYLWTWFVFTYFFTALIIYVMNRETFRIIRIRQAYLGTQSTITDRTFRLSGLPSYLKSEEKIKDLIEKLEIGRVECVNLCRDWKELDALMEKRATVLHKLEEAWSVFLGRQAHARLPKPDGRRRNRTADEEGSRGQRHPGGGVEVGIGEGDGDGEYRADGDEDDVERAGENTRLLSHGGNRAGLVDRDRPTITIRYGFLGLRSRKTDAIHYYEEKLRRLDEKIHAARQAKPPATGIAFITMDSIAACQMAIQAHIDPRPGQLLTKPAPSPSDVVWRNTYAPRGVRRLRSWSVTVFVSLLSVVWLGLVASLAGLLTICNLQKWFPDTVKTLEQLPVLKALIETGLPTLLVSLLNVAVPYLYEYLSYQQGKISRGDVELSIISKNFFFSFFNIFFVFAVSSTAINVVQLMDRLQDALRDTAGFARLIANQANKMSVFYISFIMLQGVGLFPFRLLEAGSVFLYPLYRMGAKTPRDFARIMVPPTFSYGFYLPTALLVFILCLVYSVLELGYLVLTVGLAYFVLGYFTYKYQLLYAMDQPQHATGGAWRIICNRVVLGLFVFQVIMASEMALHSAFVQSALTVPLLFLTLWYGHYFGRRFVPLTRFIALRSLRPGAGHVDEDEVVEEGEEADLRPSMGLLRRGSTVDEDKEKGLRFLNPSLTVCPEQPWIYQDAPPTSASDAATQDNLAEVSATALPEQGLPTGGTNSTISLGDTHVWRENGESHV</sequence>
<feature type="transmembrane region" description="Helical" evidence="8">
    <location>
        <begin position="669"/>
        <end position="687"/>
    </location>
</feature>
<dbReference type="PANTHER" id="PTHR13018">
    <property type="entry name" value="PROBABLE MEMBRANE PROTEIN DUF221-RELATED"/>
    <property type="match status" value="1"/>
</dbReference>
<keyword evidence="13" id="KW-1185">Reference proteome</keyword>
<dbReference type="STRING" id="1314773.A0A3N2PRL9"/>
<evidence type="ECO:0000256" key="7">
    <source>
        <dbReference type="SAM" id="MobiDB-lite"/>
    </source>
</evidence>
<dbReference type="InterPro" id="IPR045122">
    <property type="entry name" value="Csc1-like"/>
</dbReference>
<organism evidence="12 13">
    <name type="scientific">Sodiomyces alkalinus (strain CBS 110278 / VKM F-3762 / F11)</name>
    <name type="common">Alkaliphilic filamentous fungus</name>
    <dbReference type="NCBI Taxonomy" id="1314773"/>
    <lineage>
        <taxon>Eukaryota</taxon>
        <taxon>Fungi</taxon>
        <taxon>Dikarya</taxon>
        <taxon>Ascomycota</taxon>
        <taxon>Pezizomycotina</taxon>
        <taxon>Sordariomycetes</taxon>
        <taxon>Hypocreomycetidae</taxon>
        <taxon>Glomerellales</taxon>
        <taxon>Plectosphaerellaceae</taxon>
        <taxon>Sodiomyces</taxon>
    </lineage>
</organism>
<dbReference type="EMBL" id="ML119057">
    <property type="protein sequence ID" value="ROT37159.1"/>
    <property type="molecule type" value="Genomic_DNA"/>
</dbReference>
<feature type="domain" description="CSC1/OSCA1-like cytosolic" evidence="11">
    <location>
        <begin position="228"/>
        <end position="461"/>
    </location>
</feature>
<keyword evidence="6 8" id="KW-0472">Membrane</keyword>
<keyword evidence="5 8" id="KW-1133">Transmembrane helix</keyword>
<dbReference type="InterPro" id="IPR003864">
    <property type="entry name" value="CSC1/OSCA1-like_7TM"/>
</dbReference>
<dbReference type="AlphaFoldDB" id="A0A3N2PRL9"/>
<comment type="similarity">
    <text evidence="2">Belongs to the CSC1 (TC 1.A.17) family.</text>
</comment>
<dbReference type="Pfam" id="PF13967">
    <property type="entry name" value="RSN1_TM"/>
    <property type="match status" value="1"/>
</dbReference>
<dbReference type="PANTHER" id="PTHR13018:SF5">
    <property type="entry name" value="RE44586P"/>
    <property type="match status" value="1"/>
</dbReference>
<evidence type="ECO:0000259" key="9">
    <source>
        <dbReference type="Pfam" id="PF02714"/>
    </source>
</evidence>
<feature type="transmembrane region" description="Helical" evidence="8">
    <location>
        <begin position="25"/>
        <end position="46"/>
    </location>
</feature>
<feature type="transmembrane region" description="Helical" evidence="8">
    <location>
        <begin position="107"/>
        <end position="125"/>
    </location>
</feature>
<evidence type="ECO:0000256" key="1">
    <source>
        <dbReference type="ARBA" id="ARBA00004141"/>
    </source>
</evidence>
<feature type="transmembrane region" description="Helical" evidence="8">
    <location>
        <begin position="476"/>
        <end position="500"/>
    </location>
</feature>
<evidence type="ECO:0000256" key="6">
    <source>
        <dbReference type="ARBA" id="ARBA00023136"/>
    </source>
</evidence>
<comment type="subcellular location">
    <subcellularLocation>
        <location evidence="1">Membrane</location>
        <topology evidence="1">Multi-pass membrane protein</topology>
    </subcellularLocation>
</comment>
<feature type="domain" description="CSC1/OSCA1-like 7TM region" evidence="9">
    <location>
        <begin position="472"/>
        <end position="748"/>
    </location>
</feature>
<dbReference type="OrthoDB" id="1689567at2759"/>
<accession>A0A3N2PRL9</accession>
<gene>
    <name evidence="12" type="ORF">SODALDRAFT_324808</name>
</gene>
<evidence type="ECO:0000256" key="2">
    <source>
        <dbReference type="ARBA" id="ARBA00007779"/>
    </source>
</evidence>
<feature type="transmembrane region" description="Helical" evidence="8">
    <location>
        <begin position="755"/>
        <end position="774"/>
    </location>
</feature>
<evidence type="ECO:0000313" key="13">
    <source>
        <dbReference type="Proteomes" id="UP000272025"/>
    </source>
</evidence>
<feature type="region of interest" description="Disordered" evidence="7">
    <location>
        <begin position="875"/>
        <end position="907"/>
    </location>
</feature>
<feature type="compositionally biased region" description="Basic and acidic residues" evidence="7">
    <location>
        <begin position="897"/>
        <end position="907"/>
    </location>
</feature>
<dbReference type="RefSeq" id="XP_028464965.1">
    <property type="nucleotide sequence ID" value="XM_028609928.1"/>
</dbReference>
<feature type="transmembrane region" description="Helical" evidence="8">
    <location>
        <begin position="731"/>
        <end position="749"/>
    </location>
</feature>
<dbReference type="Proteomes" id="UP000272025">
    <property type="component" value="Unassembled WGS sequence"/>
</dbReference>
<evidence type="ECO:0000256" key="8">
    <source>
        <dbReference type="SAM" id="Phobius"/>
    </source>
</evidence>
<reference evidence="12 13" key="1">
    <citation type="journal article" date="2018" name="Mol. Ecol.">
        <title>The obligate alkalophilic soda-lake fungus Sodiomyces alkalinus has shifted to a protein diet.</title>
        <authorList>
            <person name="Grum-Grzhimaylo A.A."/>
            <person name="Falkoski D.L."/>
            <person name="van den Heuvel J."/>
            <person name="Valero-Jimenez C.A."/>
            <person name="Min B."/>
            <person name="Choi I.G."/>
            <person name="Lipzen A."/>
            <person name="Daum C.G."/>
            <person name="Aanen D.K."/>
            <person name="Tsang A."/>
            <person name="Henrissat B."/>
            <person name="Bilanenko E.N."/>
            <person name="de Vries R.P."/>
            <person name="van Kan J.A.L."/>
            <person name="Grigoriev I.V."/>
            <person name="Debets A.J.M."/>
        </authorList>
    </citation>
    <scope>NUCLEOTIDE SEQUENCE [LARGE SCALE GENOMIC DNA]</scope>
    <source>
        <strain evidence="12 13">F11</strain>
    </source>
</reference>
<dbReference type="GO" id="GO:0005227">
    <property type="term" value="F:calcium-activated cation channel activity"/>
    <property type="evidence" value="ECO:0007669"/>
    <property type="project" value="InterPro"/>
</dbReference>
<feature type="transmembrane region" description="Helical" evidence="8">
    <location>
        <begin position="693"/>
        <end position="710"/>
    </location>
</feature>
<dbReference type="Pfam" id="PF14703">
    <property type="entry name" value="PHM7_cyt"/>
    <property type="match status" value="1"/>
</dbReference>
<feature type="domain" description="CSC1/OSCA1-like N-terminal transmembrane" evidence="10">
    <location>
        <begin position="25"/>
        <end position="208"/>
    </location>
</feature>
<keyword evidence="3" id="KW-0813">Transport</keyword>
<keyword evidence="4 8" id="KW-0812">Transmembrane</keyword>
<feature type="region of interest" description="Disordered" evidence="7">
    <location>
        <begin position="300"/>
        <end position="348"/>
    </location>
</feature>
<evidence type="ECO:0000256" key="3">
    <source>
        <dbReference type="ARBA" id="ARBA00022448"/>
    </source>
</evidence>
<dbReference type="InterPro" id="IPR032880">
    <property type="entry name" value="CSC1/OSCA1-like_N"/>
</dbReference>
<evidence type="ECO:0000256" key="5">
    <source>
        <dbReference type="ARBA" id="ARBA00022989"/>
    </source>
</evidence>
<protein>
    <submittedName>
        <fullName evidence="12">DUF221-domain-containing protein</fullName>
    </submittedName>
</protein>
<feature type="transmembrane region" description="Helical" evidence="8">
    <location>
        <begin position="185"/>
        <end position="206"/>
    </location>
</feature>
<evidence type="ECO:0000259" key="11">
    <source>
        <dbReference type="Pfam" id="PF14703"/>
    </source>
</evidence>
<evidence type="ECO:0000259" key="10">
    <source>
        <dbReference type="Pfam" id="PF13967"/>
    </source>
</evidence>
<dbReference type="GeneID" id="39578406"/>
<evidence type="ECO:0000256" key="4">
    <source>
        <dbReference type="ARBA" id="ARBA00022692"/>
    </source>
</evidence>
<name>A0A3N2PRL9_SODAK</name>
<evidence type="ECO:0000313" key="12">
    <source>
        <dbReference type="EMBL" id="ROT37159.1"/>
    </source>
</evidence>
<feature type="transmembrane region" description="Helical" evidence="8">
    <location>
        <begin position="568"/>
        <end position="589"/>
    </location>
</feature>
<feature type="transmembrane region" description="Helical" evidence="8">
    <location>
        <begin position="527"/>
        <end position="547"/>
    </location>
</feature>
<dbReference type="Pfam" id="PF02714">
    <property type="entry name" value="RSN1_7TM"/>
    <property type="match status" value="1"/>
</dbReference>
<feature type="compositionally biased region" description="Gly residues" evidence="7">
    <location>
        <begin position="322"/>
        <end position="333"/>
    </location>
</feature>